<name>A0A9W9A0J5_9AGAR</name>
<dbReference type="AlphaFoldDB" id="A0A9W9A0J5"/>
<comment type="caution">
    <text evidence="2">The sequence shown here is derived from an EMBL/GenBank/DDBJ whole genome shotgun (WGS) entry which is preliminary data.</text>
</comment>
<feature type="compositionally biased region" description="Basic and acidic residues" evidence="1">
    <location>
        <begin position="8"/>
        <end position="19"/>
    </location>
</feature>
<organism evidence="2 3">
    <name type="scientific">Lentinula lateritia</name>
    <dbReference type="NCBI Taxonomy" id="40482"/>
    <lineage>
        <taxon>Eukaryota</taxon>
        <taxon>Fungi</taxon>
        <taxon>Dikarya</taxon>
        <taxon>Basidiomycota</taxon>
        <taxon>Agaricomycotina</taxon>
        <taxon>Agaricomycetes</taxon>
        <taxon>Agaricomycetidae</taxon>
        <taxon>Agaricales</taxon>
        <taxon>Marasmiineae</taxon>
        <taxon>Omphalotaceae</taxon>
        <taxon>Lentinula</taxon>
    </lineage>
</organism>
<evidence type="ECO:0000256" key="1">
    <source>
        <dbReference type="SAM" id="MobiDB-lite"/>
    </source>
</evidence>
<feature type="region of interest" description="Disordered" evidence="1">
    <location>
        <begin position="1"/>
        <end position="20"/>
    </location>
</feature>
<sequence>CDEINLDGSEKDKSKERSTFTHAQKMRAAATFGFGRIHGLGMLAWHRSEYTGKMLGNPSVSETLTSYMLSLRRRKVCIYIFQVEQLR</sequence>
<accession>A0A9W9A0J5</accession>
<protein>
    <submittedName>
        <fullName evidence="2">Uncharacterized protein</fullName>
    </submittedName>
</protein>
<gene>
    <name evidence="2" type="ORF">C8J55DRAFT_435143</name>
</gene>
<dbReference type="Proteomes" id="UP001150238">
    <property type="component" value="Unassembled WGS sequence"/>
</dbReference>
<reference evidence="2" key="2">
    <citation type="journal article" date="2023" name="Proc. Natl. Acad. Sci. U.S.A.">
        <title>A global phylogenomic analysis of the shiitake genus Lentinula.</title>
        <authorList>
            <person name="Sierra-Patev S."/>
            <person name="Min B."/>
            <person name="Naranjo-Ortiz M."/>
            <person name="Looney B."/>
            <person name="Konkel Z."/>
            <person name="Slot J.C."/>
            <person name="Sakamoto Y."/>
            <person name="Steenwyk J.L."/>
            <person name="Rokas A."/>
            <person name="Carro J."/>
            <person name="Camarero S."/>
            <person name="Ferreira P."/>
            <person name="Molpeceres G."/>
            <person name="Ruiz-Duenas F.J."/>
            <person name="Serrano A."/>
            <person name="Henrissat B."/>
            <person name="Drula E."/>
            <person name="Hughes K.W."/>
            <person name="Mata J.L."/>
            <person name="Ishikawa N.K."/>
            <person name="Vargas-Isla R."/>
            <person name="Ushijima S."/>
            <person name="Smith C.A."/>
            <person name="Donoghue J."/>
            <person name="Ahrendt S."/>
            <person name="Andreopoulos W."/>
            <person name="He G."/>
            <person name="LaButti K."/>
            <person name="Lipzen A."/>
            <person name="Ng V."/>
            <person name="Riley R."/>
            <person name="Sandor L."/>
            <person name="Barry K."/>
            <person name="Martinez A.T."/>
            <person name="Xiao Y."/>
            <person name="Gibbons J.G."/>
            <person name="Terashima K."/>
            <person name="Grigoriev I.V."/>
            <person name="Hibbett D."/>
        </authorList>
    </citation>
    <scope>NUCLEOTIDE SEQUENCE</scope>
    <source>
        <strain evidence="2">Sp2 HRB7682 ss15</strain>
    </source>
</reference>
<evidence type="ECO:0000313" key="2">
    <source>
        <dbReference type="EMBL" id="KAJ4471746.1"/>
    </source>
</evidence>
<proteinExistence type="predicted"/>
<feature type="non-terminal residue" evidence="2">
    <location>
        <position position="1"/>
    </location>
</feature>
<reference evidence="2" key="1">
    <citation type="submission" date="2022-08" db="EMBL/GenBank/DDBJ databases">
        <authorList>
            <consortium name="DOE Joint Genome Institute"/>
            <person name="Min B."/>
            <person name="Riley R."/>
            <person name="Sierra-Patev S."/>
            <person name="Naranjo-Ortiz M."/>
            <person name="Looney B."/>
            <person name="Konkel Z."/>
            <person name="Slot J.C."/>
            <person name="Sakamoto Y."/>
            <person name="Steenwyk J.L."/>
            <person name="Rokas A."/>
            <person name="Carro J."/>
            <person name="Camarero S."/>
            <person name="Ferreira P."/>
            <person name="Molpeceres G."/>
            <person name="Ruiz-Duenas F.J."/>
            <person name="Serrano A."/>
            <person name="Henrissat B."/>
            <person name="Drula E."/>
            <person name="Hughes K.W."/>
            <person name="Mata J.L."/>
            <person name="Ishikawa N.K."/>
            <person name="Vargas-Isla R."/>
            <person name="Ushijima S."/>
            <person name="Smith C.A."/>
            <person name="Ahrendt S."/>
            <person name="Andreopoulos W."/>
            <person name="He G."/>
            <person name="Labutti K."/>
            <person name="Lipzen A."/>
            <person name="Ng V."/>
            <person name="Sandor L."/>
            <person name="Barry K."/>
            <person name="Martinez A.T."/>
            <person name="Xiao Y."/>
            <person name="Gibbons J.G."/>
            <person name="Terashima K."/>
            <person name="Hibbett D.S."/>
            <person name="Grigoriev I.V."/>
        </authorList>
    </citation>
    <scope>NUCLEOTIDE SEQUENCE</scope>
    <source>
        <strain evidence="2">Sp2 HRB7682 ss15</strain>
    </source>
</reference>
<evidence type="ECO:0000313" key="3">
    <source>
        <dbReference type="Proteomes" id="UP001150238"/>
    </source>
</evidence>
<dbReference type="EMBL" id="JANVFS010000028">
    <property type="protein sequence ID" value="KAJ4471746.1"/>
    <property type="molecule type" value="Genomic_DNA"/>
</dbReference>